<reference evidence="8" key="1">
    <citation type="submission" date="2020-03" db="EMBL/GenBank/DDBJ databases">
        <title>Evolution of repeat sequences and sex chromosomes of tilapia species revealed by chromosome-level genomes.</title>
        <authorList>
            <person name="Xu L."/>
            <person name="Tao W."/>
            <person name="Wang D."/>
            <person name="Zhou Q."/>
        </authorList>
    </citation>
    <scope>NUCLEOTIDE SEQUENCE [LARGE SCALE GENOMIC DNA]</scope>
    <source>
        <strain evidence="8">Israel</strain>
    </source>
</reference>
<evidence type="ECO:0000256" key="1">
    <source>
        <dbReference type="ARBA" id="ARBA00022468"/>
    </source>
</evidence>
<proteinExistence type="predicted"/>
<evidence type="ECO:0000259" key="6">
    <source>
        <dbReference type="PROSITE" id="PS50238"/>
    </source>
</evidence>
<accession>A0AAZ1XWW5</accession>
<dbReference type="PANTHER" id="PTHR15228">
    <property type="entry name" value="SPERMATHECAL PHYSIOLOGY VARIANT"/>
    <property type="match status" value="1"/>
</dbReference>
<keyword evidence="3 4" id="KW-0175">Coiled coil</keyword>
<feature type="compositionally biased region" description="Low complexity" evidence="5">
    <location>
        <begin position="541"/>
        <end position="557"/>
    </location>
</feature>
<evidence type="ECO:0000313" key="7">
    <source>
        <dbReference type="Ensembl" id="ENSOABP00000072033.1"/>
    </source>
</evidence>
<dbReference type="SMART" id="SM00324">
    <property type="entry name" value="RhoGAP"/>
    <property type="match status" value="1"/>
</dbReference>
<dbReference type="GO" id="GO:0035313">
    <property type="term" value="P:wound healing, spreading of epidermal cells"/>
    <property type="evidence" value="ECO:0007669"/>
    <property type="project" value="TreeGrafter"/>
</dbReference>
<dbReference type="GO" id="GO:0005925">
    <property type="term" value="C:focal adhesion"/>
    <property type="evidence" value="ECO:0007669"/>
    <property type="project" value="TreeGrafter"/>
</dbReference>
<feature type="region of interest" description="Disordered" evidence="5">
    <location>
        <begin position="450"/>
        <end position="490"/>
    </location>
</feature>
<reference evidence="7" key="3">
    <citation type="submission" date="2025-09" db="UniProtKB">
        <authorList>
            <consortium name="Ensembl"/>
        </authorList>
    </citation>
    <scope>IDENTIFICATION</scope>
</reference>
<feature type="compositionally biased region" description="Acidic residues" evidence="5">
    <location>
        <begin position="576"/>
        <end position="589"/>
    </location>
</feature>
<evidence type="ECO:0000313" key="8">
    <source>
        <dbReference type="Proteomes" id="UP000472276"/>
    </source>
</evidence>
<evidence type="ECO:0000256" key="4">
    <source>
        <dbReference type="SAM" id="Coils"/>
    </source>
</evidence>
<dbReference type="GO" id="GO:0005096">
    <property type="term" value="F:GTPase activator activity"/>
    <property type="evidence" value="ECO:0007669"/>
    <property type="project" value="UniProtKB-KW"/>
</dbReference>
<keyword evidence="2" id="KW-0597">Phosphoprotein</keyword>
<reference evidence="7" key="2">
    <citation type="submission" date="2025-08" db="UniProtKB">
        <authorList>
            <consortium name="Ensembl"/>
        </authorList>
    </citation>
    <scope>IDENTIFICATION</scope>
</reference>
<dbReference type="PROSITE" id="PS50238">
    <property type="entry name" value="RHOGAP"/>
    <property type="match status" value="1"/>
</dbReference>
<evidence type="ECO:0000256" key="3">
    <source>
        <dbReference type="ARBA" id="ARBA00023054"/>
    </source>
</evidence>
<dbReference type="InterPro" id="IPR008936">
    <property type="entry name" value="Rho_GTPase_activation_prot"/>
</dbReference>
<dbReference type="Pfam" id="PF00620">
    <property type="entry name" value="RhoGAP"/>
    <property type="match status" value="1"/>
</dbReference>
<dbReference type="GO" id="GO:1900028">
    <property type="term" value="P:negative regulation of ruffle assembly"/>
    <property type="evidence" value="ECO:0007669"/>
    <property type="project" value="TreeGrafter"/>
</dbReference>
<evidence type="ECO:0000256" key="2">
    <source>
        <dbReference type="ARBA" id="ARBA00022553"/>
    </source>
</evidence>
<dbReference type="Proteomes" id="UP000472276">
    <property type="component" value="Unassembled WGS sequence"/>
</dbReference>
<dbReference type="FunFam" id="1.10.555.10:FF:000015">
    <property type="entry name" value="rho GTPase-activating protein 25 isoform X1"/>
    <property type="match status" value="1"/>
</dbReference>
<dbReference type="InterPro" id="IPR051025">
    <property type="entry name" value="RhoGAP"/>
</dbReference>
<dbReference type="SUPFAM" id="SSF48350">
    <property type="entry name" value="GTPase activation domain, GAP"/>
    <property type="match status" value="1"/>
</dbReference>
<dbReference type="GO" id="GO:0035021">
    <property type="term" value="P:negative regulation of Rac protein signal transduction"/>
    <property type="evidence" value="ECO:0007669"/>
    <property type="project" value="TreeGrafter"/>
</dbReference>
<name>A0AAZ1XWW5_OREAU</name>
<feature type="compositionally biased region" description="Polar residues" evidence="5">
    <location>
        <begin position="598"/>
        <end position="615"/>
    </location>
</feature>
<protein>
    <recommendedName>
        <fullName evidence="6">Rho-GAP domain-containing protein</fullName>
    </recommendedName>
</protein>
<evidence type="ECO:0000256" key="5">
    <source>
        <dbReference type="SAM" id="MobiDB-lite"/>
    </source>
</evidence>
<feature type="region of interest" description="Disordered" evidence="5">
    <location>
        <begin position="524"/>
        <end position="634"/>
    </location>
</feature>
<organism evidence="7 8">
    <name type="scientific">Oreochromis aureus</name>
    <name type="common">Israeli tilapia</name>
    <name type="synonym">Chromis aureus</name>
    <dbReference type="NCBI Taxonomy" id="47969"/>
    <lineage>
        <taxon>Eukaryota</taxon>
        <taxon>Metazoa</taxon>
        <taxon>Chordata</taxon>
        <taxon>Craniata</taxon>
        <taxon>Vertebrata</taxon>
        <taxon>Euteleostomi</taxon>
        <taxon>Actinopterygii</taxon>
        <taxon>Neopterygii</taxon>
        <taxon>Teleostei</taxon>
        <taxon>Neoteleostei</taxon>
        <taxon>Acanthomorphata</taxon>
        <taxon>Ovalentaria</taxon>
        <taxon>Cichlomorphae</taxon>
        <taxon>Cichliformes</taxon>
        <taxon>Cichlidae</taxon>
        <taxon>African cichlids</taxon>
        <taxon>Pseudocrenilabrinae</taxon>
        <taxon>Oreochromini</taxon>
        <taxon>Oreochromis</taxon>
    </lineage>
</organism>
<dbReference type="GO" id="GO:0007165">
    <property type="term" value="P:signal transduction"/>
    <property type="evidence" value="ECO:0007669"/>
    <property type="project" value="InterPro"/>
</dbReference>
<dbReference type="PANTHER" id="PTHR15228:SF36">
    <property type="entry name" value="RHO GTPASE-ACTIVATING PROTEIN 24-LIKE ISOFORM X1"/>
    <property type="match status" value="1"/>
</dbReference>
<dbReference type="Ensembl" id="ENSOABT00000073928.1">
    <property type="protein sequence ID" value="ENSOABP00000072033.1"/>
    <property type="gene ID" value="ENSOABG00000037337.1"/>
</dbReference>
<gene>
    <name evidence="7" type="primary">LOC116328499</name>
</gene>
<keyword evidence="1" id="KW-0343">GTPase activation</keyword>
<feature type="domain" description="Rho-GAP" evidence="6">
    <location>
        <begin position="98"/>
        <end position="292"/>
    </location>
</feature>
<feature type="coiled-coil region" evidence="4">
    <location>
        <begin position="642"/>
        <end position="715"/>
    </location>
</feature>
<dbReference type="AlphaFoldDB" id="A0AAZ1XWW5"/>
<keyword evidence="8" id="KW-1185">Reference proteome</keyword>
<dbReference type="CDD" id="cd14686">
    <property type="entry name" value="bZIP"/>
    <property type="match status" value="1"/>
</dbReference>
<sequence length="741" mass="81988">MQLHSQKCSHSVTSLQKNSSLPCEVCASHLQSKQECCSMGLSCFKSWKHDSTGHKGNRDVLASPGSYFFLSNSAGQGDEWLKSLNKGVWIPFTGVFGQRLEETVLYERRYGVRLVPLVVEQCVTFIRERGLHEVGLFRQPGRASLVKELQEAFDSGERPSFDSNTDVHTVASLLKLYLRQLPEPLVPYSHYQDFLLCGQKLSSDRTLGLRELRILLHELPVANFNLLNFICQFLNEVHSYSCTNKMGVQNLATVFGPNILRAKAEDPQSIVGGAALVQVLMLELIREHESLFAKVPPPIYARPSRSSHGSPSALKQPHLHPLPCPRQLSLPLIAERFRETGQAAADAESSSCAFSAAAKSDLSSGPKRHLGHRYTSSHPGNCFYPTPSSSQPIQHHSDRHNVDCHQHNAHQIAPTANVQASETSFQVPENSKPRPELMGWTKVWPGPGEASSAFWSSAGAEEEGAVPETASGGSSEGQEESTPSAYDNLSRVSLHPPMMEVTDRHLKMNSSGGHIGTGKDEAELEEVEHMRDSSSWSSCEVLPLDESSDDVSVVSPVRNGGLPSNQEAEKENSDKDDQEGSNEDDDENSDDHIHHPNSPASGSVRSGSPLSTGSSDVFLPSGSPDLQGAEDHLQPRDTHSLLAELRQRMAQQKSEYQTRIQRLERCNDVLERQVAVLRASLEQQKRSQSVAEIKIRKMERAKADADRRNTKLQRDMELFFQMYGDIRRSEEDKKGRVGGSI</sequence>
<dbReference type="InterPro" id="IPR000198">
    <property type="entry name" value="RhoGAP_dom"/>
</dbReference>
<dbReference type="Gene3D" id="1.10.555.10">
    <property type="entry name" value="Rho GTPase activation protein"/>
    <property type="match status" value="1"/>
</dbReference>